<name>A0A2Z6P8K2_TRISU</name>
<gene>
    <name evidence="2" type="ORF">TSUD_219490</name>
</gene>
<proteinExistence type="predicted"/>
<dbReference type="EMBL" id="DF973796">
    <property type="protein sequence ID" value="GAU40239.1"/>
    <property type="molecule type" value="Genomic_DNA"/>
</dbReference>
<reference evidence="3" key="1">
    <citation type="journal article" date="2017" name="Front. Plant Sci.">
        <title>Climate Clever Clovers: New Paradigm to Reduce the Environmental Footprint of Ruminants by Breeding Low Methanogenic Forages Utilizing Haplotype Variation.</title>
        <authorList>
            <person name="Kaur P."/>
            <person name="Appels R."/>
            <person name="Bayer P.E."/>
            <person name="Keeble-Gagnere G."/>
            <person name="Wang J."/>
            <person name="Hirakawa H."/>
            <person name="Shirasawa K."/>
            <person name="Vercoe P."/>
            <person name="Stefanova K."/>
            <person name="Durmic Z."/>
            <person name="Nichols P."/>
            <person name="Revell C."/>
            <person name="Isobe S.N."/>
            <person name="Edwards D."/>
            <person name="Erskine W."/>
        </authorList>
    </citation>
    <scope>NUCLEOTIDE SEQUENCE [LARGE SCALE GENOMIC DNA]</scope>
    <source>
        <strain evidence="3">cv. Daliak</strain>
    </source>
</reference>
<organism evidence="2 3">
    <name type="scientific">Trifolium subterraneum</name>
    <name type="common">Subterranean clover</name>
    <dbReference type="NCBI Taxonomy" id="3900"/>
    <lineage>
        <taxon>Eukaryota</taxon>
        <taxon>Viridiplantae</taxon>
        <taxon>Streptophyta</taxon>
        <taxon>Embryophyta</taxon>
        <taxon>Tracheophyta</taxon>
        <taxon>Spermatophyta</taxon>
        <taxon>Magnoliopsida</taxon>
        <taxon>eudicotyledons</taxon>
        <taxon>Gunneridae</taxon>
        <taxon>Pentapetalae</taxon>
        <taxon>rosids</taxon>
        <taxon>fabids</taxon>
        <taxon>Fabales</taxon>
        <taxon>Fabaceae</taxon>
        <taxon>Papilionoideae</taxon>
        <taxon>50 kb inversion clade</taxon>
        <taxon>NPAAA clade</taxon>
        <taxon>Hologalegina</taxon>
        <taxon>IRL clade</taxon>
        <taxon>Trifolieae</taxon>
        <taxon>Trifolium</taxon>
    </lineage>
</organism>
<keyword evidence="3" id="KW-1185">Reference proteome</keyword>
<dbReference type="AlphaFoldDB" id="A0A2Z6P8K2"/>
<feature type="compositionally biased region" description="Basic residues" evidence="1">
    <location>
        <begin position="80"/>
        <end position="89"/>
    </location>
</feature>
<feature type="region of interest" description="Disordered" evidence="1">
    <location>
        <begin position="72"/>
        <end position="102"/>
    </location>
</feature>
<dbReference type="OrthoDB" id="10615432at2759"/>
<protein>
    <submittedName>
        <fullName evidence="2">Uncharacterized protein</fullName>
    </submittedName>
</protein>
<evidence type="ECO:0000313" key="3">
    <source>
        <dbReference type="Proteomes" id="UP000242715"/>
    </source>
</evidence>
<accession>A0A2Z6P8K2</accession>
<sequence>MKLHQKYCDDEDPENEKVGDPKTVNGKGAPKRKKTRVKSIRHCKYCQSIHHDARNCPEKPEWADEDVAVDSVSINDSSSHKQKRTKKKSRFDVGSSSRQNKC</sequence>
<dbReference type="Proteomes" id="UP000242715">
    <property type="component" value="Unassembled WGS sequence"/>
</dbReference>
<evidence type="ECO:0000256" key="1">
    <source>
        <dbReference type="SAM" id="MobiDB-lite"/>
    </source>
</evidence>
<evidence type="ECO:0000313" key="2">
    <source>
        <dbReference type="EMBL" id="GAU40239.1"/>
    </source>
</evidence>
<feature type="region of interest" description="Disordered" evidence="1">
    <location>
        <begin position="1"/>
        <end position="37"/>
    </location>
</feature>